<dbReference type="GO" id="GO:0006171">
    <property type="term" value="P:cAMP biosynthetic process"/>
    <property type="evidence" value="ECO:0007669"/>
    <property type="project" value="TreeGrafter"/>
</dbReference>
<dbReference type="GO" id="GO:0035556">
    <property type="term" value="P:intracellular signal transduction"/>
    <property type="evidence" value="ECO:0007669"/>
    <property type="project" value="InterPro"/>
</dbReference>
<dbReference type="EMBL" id="MZMU01000010">
    <property type="protein sequence ID" value="RXT25508.1"/>
    <property type="molecule type" value="Genomic_DNA"/>
</dbReference>
<dbReference type="CDD" id="cd07302">
    <property type="entry name" value="CHD"/>
    <property type="match status" value="1"/>
</dbReference>
<accession>A0A4Q1U3V3</accession>
<dbReference type="InterPro" id="IPR029787">
    <property type="entry name" value="Nucleotide_cyclase"/>
</dbReference>
<dbReference type="SUPFAM" id="SSF48452">
    <property type="entry name" value="TPR-like"/>
    <property type="match status" value="1"/>
</dbReference>
<dbReference type="PANTHER" id="PTHR43081:SF19">
    <property type="entry name" value="PH-SENSITIVE ADENYLATE CYCLASE RV1264"/>
    <property type="match status" value="1"/>
</dbReference>
<dbReference type="Gene3D" id="1.25.40.10">
    <property type="entry name" value="Tetratricopeptide repeat domain"/>
    <property type="match status" value="1"/>
</dbReference>
<dbReference type="SMART" id="SM00044">
    <property type="entry name" value="CYCc"/>
    <property type="match status" value="1"/>
</dbReference>
<dbReference type="Gene3D" id="3.30.70.1230">
    <property type="entry name" value="Nucleotide cyclase"/>
    <property type="match status" value="1"/>
</dbReference>
<feature type="domain" description="Guanylate cyclase" evidence="1">
    <location>
        <begin position="23"/>
        <end position="138"/>
    </location>
</feature>
<dbReference type="GO" id="GO:0004016">
    <property type="term" value="F:adenylate cyclase activity"/>
    <property type="evidence" value="ECO:0007669"/>
    <property type="project" value="UniProtKB-ARBA"/>
</dbReference>
<dbReference type="InterPro" id="IPR050697">
    <property type="entry name" value="Adenylyl/Guanylyl_Cyclase_3/4"/>
</dbReference>
<dbReference type="PROSITE" id="PS50125">
    <property type="entry name" value="GUANYLATE_CYCLASE_2"/>
    <property type="match status" value="1"/>
</dbReference>
<evidence type="ECO:0000259" key="1">
    <source>
        <dbReference type="PROSITE" id="PS50125"/>
    </source>
</evidence>
<name>A0A4Q1U3V3_RHILE</name>
<dbReference type="InterPro" id="IPR001054">
    <property type="entry name" value="A/G_cyclase"/>
</dbReference>
<comment type="caution">
    <text evidence="2">The sequence shown here is derived from an EMBL/GenBank/DDBJ whole genome shotgun (WGS) entry which is preliminary data.</text>
</comment>
<evidence type="ECO:0000313" key="3">
    <source>
        <dbReference type="Proteomes" id="UP000290767"/>
    </source>
</evidence>
<dbReference type="InterPro" id="IPR011990">
    <property type="entry name" value="TPR-like_helical_dom_sf"/>
</dbReference>
<dbReference type="PANTHER" id="PTHR43081">
    <property type="entry name" value="ADENYLATE CYCLASE, TERMINAL-DIFFERENTIATION SPECIFIC-RELATED"/>
    <property type="match status" value="1"/>
</dbReference>
<sequence>MSNSRVQKDGRRLEGSLQRRLAAILIADVVGYSRLVEADENGTLAALGSLMTSSLRPVIAAHAGRVVKLMGDGLVAEFISVVEAVSCAIAMQKSVASHQHLVDPTSKIVFRVGINLGDVVVDGDDILGDGVNVAARLEQLCPPGDVLISGAAYEHLAGKIDATIEYAGEQRLKNITRPIKAYHLPLSGSKFAVSDVSRSTGPTIAVLPFENMGGDPEQTYFSDGITEDIIIELARFTELMVIARTSSFALGGRTGDLREIGHILGADYVVEGSVRRADNRIRIAVQLVETKGGTHRWAERYDASMEDIFSTQEEIARSIVAMVAQRVIDDNELTSRRRRPEDVRAYDLFLQGNRLSDDFRPGAQERAEALFESAAKADPTFARAHTGLAYIYLNRASKGGLGIPRERDDNRIKALRSAETAFALDPSDPRVQCTLGYICLTWRDFKRAEHQLDLAKSMNPNDATILILWAWMQGALGRPLKGLAGAEVAYRLNPLHPSWYNYYKSRLLFLAERYSEAATLLEQRTFDTPEREPRDMAWRAASYGHLGRIDDAEKCGKMFVDVIRRRWCGAATAGPADYVNWLVDVSYLYNEHDVLRLREGLRLAGLPG</sequence>
<proteinExistence type="predicted"/>
<organism evidence="2 3">
    <name type="scientific">Rhizobium leguminosarum</name>
    <dbReference type="NCBI Taxonomy" id="384"/>
    <lineage>
        <taxon>Bacteria</taxon>
        <taxon>Pseudomonadati</taxon>
        <taxon>Pseudomonadota</taxon>
        <taxon>Alphaproteobacteria</taxon>
        <taxon>Hyphomicrobiales</taxon>
        <taxon>Rhizobiaceae</taxon>
        <taxon>Rhizobium/Agrobacterium group</taxon>
        <taxon>Rhizobium</taxon>
    </lineage>
</organism>
<dbReference type="Gene3D" id="3.40.50.10610">
    <property type="entry name" value="ABC-type transport auxiliary lipoprotein component"/>
    <property type="match status" value="1"/>
</dbReference>
<dbReference type="Pfam" id="PF00211">
    <property type="entry name" value="Guanylate_cyc"/>
    <property type="match status" value="1"/>
</dbReference>
<dbReference type="AlphaFoldDB" id="A0A4Q1U3V3"/>
<reference evidence="2 3" key="1">
    <citation type="submission" date="2017-03" db="EMBL/GenBank/DDBJ databases">
        <authorList>
            <person name="Safronova V.I."/>
            <person name="Sazanova A.L."/>
            <person name="Chirak E.R."/>
        </authorList>
    </citation>
    <scope>NUCLEOTIDE SEQUENCE [LARGE SCALE GENOMIC DNA]</scope>
    <source>
        <strain evidence="2 3">Tri-43</strain>
    </source>
</reference>
<dbReference type="Proteomes" id="UP000290767">
    <property type="component" value="Unassembled WGS sequence"/>
</dbReference>
<dbReference type="SUPFAM" id="SSF55073">
    <property type="entry name" value="Nucleotide cyclase"/>
    <property type="match status" value="1"/>
</dbReference>
<evidence type="ECO:0000313" key="2">
    <source>
        <dbReference type="EMBL" id="RXT25508.1"/>
    </source>
</evidence>
<protein>
    <recommendedName>
        <fullName evidence="1">Guanylate cyclase domain-containing protein</fullName>
    </recommendedName>
</protein>
<gene>
    <name evidence="2" type="ORF">B5P46_14515</name>
</gene>